<evidence type="ECO:0000313" key="3">
    <source>
        <dbReference type="Proteomes" id="UP000503308"/>
    </source>
</evidence>
<organism evidence="2 3">
    <name type="scientific">Roseobacter ponti</name>
    <dbReference type="NCBI Taxonomy" id="1891787"/>
    <lineage>
        <taxon>Bacteria</taxon>
        <taxon>Pseudomonadati</taxon>
        <taxon>Pseudomonadota</taxon>
        <taxon>Alphaproteobacteria</taxon>
        <taxon>Rhodobacterales</taxon>
        <taxon>Roseobacteraceae</taxon>
        <taxon>Roseobacter</taxon>
    </lineage>
</organism>
<keyword evidence="3" id="KW-1185">Reference proteome</keyword>
<evidence type="ECO:0000259" key="1">
    <source>
        <dbReference type="Pfam" id="PF18557"/>
    </source>
</evidence>
<geneLocation type="plasmid" evidence="2 3">
    <name>p1</name>
</geneLocation>
<dbReference type="KEGG" id="rpon:G3256_18815"/>
<reference evidence="2 3" key="1">
    <citation type="submission" date="2020-02" db="EMBL/GenBank/DDBJ databases">
        <title>Genome sequence of Roseobacter ponti.</title>
        <authorList>
            <person name="Hollensteiner J."/>
            <person name="Schneider D."/>
            <person name="Poehlein A."/>
            <person name="Daniel R."/>
        </authorList>
    </citation>
    <scope>NUCLEOTIDE SEQUENCE [LARGE SCALE GENOMIC DNA]</scope>
    <source>
        <strain evidence="2 3">DSM 106830</strain>
        <plasmid evidence="2 3">p1</plasmid>
    </source>
</reference>
<proteinExistence type="predicted"/>
<keyword evidence="2" id="KW-0614">Plasmid</keyword>
<name>A0A858SYL3_9RHOB</name>
<accession>A0A858SYL3</accession>
<dbReference type="Pfam" id="PF18557">
    <property type="entry name" value="NepR"/>
    <property type="match status" value="1"/>
</dbReference>
<feature type="domain" description="Anti-sigma factor NepR" evidence="1">
    <location>
        <begin position="12"/>
        <end position="45"/>
    </location>
</feature>
<dbReference type="RefSeq" id="WP_169642551.1">
    <property type="nucleotide sequence ID" value="NZ_CP048789.1"/>
</dbReference>
<dbReference type="Proteomes" id="UP000503308">
    <property type="component" value="Plasmid p1"/>
</dbReference>
<evidence type="ECO:0000313" key="2">
    <source>
        <dbReference type="EMBL" id="QJF53340.1"/>
    </source>
</evidence>
<dbReference type="EMBL" id="CP048789">
    <property type="protein sequence ID" value="QJF53340.1"/>
    <property type="molecule type" value="Genomic_DNA"/>
</dbReference>
<dbReference type="InterPro" id="IPR041649">
    <property type="entry name" value="NepR"/>
</dbReference>
<sequence length="52" mass="5977">MTQADSDPKRESVIDENLKRVYKEALEEGVPDRFRDLLAELKKQDSPKGSDK</sequence>
<protein>
    <submittedName>
        <fullName evidence="2">Regulator</fullName>
    </submittedName>
</protein>
<gene>
    <name evidence="2" type="ORF">G3256_18815</name>
</gene>
<dbReference type="AlphaFoldDB" id="A0A858SYL3"/>